<dbReference type="InterPro" id="IPR014025">
    <property type="entry name" value="Glutaredoxin_subgr"/>
</dbReference>
<evidence type="ECO:0000259" key="6">
    <source>
        <dbReference type="Pfam" id="PF00462"/>
    </source>
</evidence>
<dbReference type="InterPro" id="IPR036249">
    <property type="entry name" value="Thioredoxin-like_sf"/>
</dbReference>
<dbReference type="PRINTS" id="PR00160">
    <property type="entry name" value="GLUTAREDOXIN"/>
</dbReference>
<dbReference type="Gene3D" id="3.40.30.10">
    <property type="entry name" value="Glutaredoxin"/>
    <property type="match status" value="1"/>
</dbReference>
<dbReference type="SUPFAM" id="SSF52833">
    <property type="entry name" value="Thioredoxin-like"/>
    <property type="match status" value="1"/>
</dbReference>
<accession>A0ABM6TE18</accession>
<evidence type="ECO:0000256" key="3">
    <source>
        <dbReference type="ARBA" id="ARBA00022448"/>
    </source>
</evidence>
<dbReference type="Proteomes" id="UP000240527">
    <property type="component" value="Chromosome"/>
</dbReference>
<sequence>MAKVTIYTRPFCGYCARALALLSEKGADFTEIEAGMDPALRQEMMQRSGRSTFPQIFVGDQHIGGCDDMMALEEQGKLDPLLAA</sequence>
<keyword evidence="8" id="KW-1185">Reference proteome</keyword>
<comment type="similarity">
    <text evidence="2 5">Belongs to the glutaredoxin family.</text>
</comment>
<proteinExistence type="inferred from homology"/>
<keyword evidence="5" id="KW-0963">Cytoplasm</keyword>
<dbReference type="InterPro" id="IPR002109">
    <property type="entry name" value="Glutaredoxin"/>
</dbReference>
<name>A0ABM6TE18_9CAUL</name>
<evidence type="ECO:0000256" key="1">
    <source>
        <dbReference type="ARBA" id="ARBA00002549"/>
    </source>
</evidence>
<dbReference type="InterPro" id="IPR011900">
    <property type="entry name" value="GRX_bact"/>
</dbReference>
<evidence type="ECO:0000313" key="8">
    <source>
        <dbReference type="Proteomes" id="UP000240527"/>
    </source>
</evidence>
<dbReference type="RefSeq" id="WP_013078057.1">
    <property type="nucleotide sequence ID" value="NZ_CP027850.1"/>
</dbReference>
<keyword evidence="4 5" id="KW-0249">Electron transport</keyword>
<dbReference type="PANTHER" id="PTHR45694">
    <property type="entry name" value="GLUTAREDOXIN 2"/>
    <property type="match status" value="1"/>
</dbReference>
<keyword evidence="5" id="KW-0676">Redox-active center</keyword>
<keyword evidence="3 5" id="KW-0813">Transport</keyword>
<gene>
    <name evidence="7" type="primary">grxC</name>
    <name evidence="7" type="ORF">B7G68_04540</name>
</gene>
<dbReference type="NCBIfam" id="TIGR02181">
    <property type="entry name" value="GRX_bact"/>
    <property type="match status" value="1"/>
</dbReference>
<organism evidence="7 8">
    <name type="scientific">Caulobacter segnis</name>
    <dbReference type="NCBI Taxonomy" id="88688"/>
    <lineage>
        <taxon>Bacteria</taxon>
        <taxon>Pseudomonadati</taxon>
        <taxon>Pseudomonadota</taxon>
        <taxon>Alphaproteobacteria</taxon>
        <taxon>Caulobacterales</taxon>
        <taxon>Caulobacteraceae</taxon>
        <taxon>Caulobacter</taxon>
    </lineage>
</organism>
<feature type="domain" description="Glutaredoxin" evidence="6">
    <location>
        <begin position="4"/>
        <end position="63"/>
    </location>
</feature>
<dbReference type="EMBL" id="CP027850">
    <property type="protein sequence ID" value="AVQ01192.1"/>
    <property type="molecule type" value="Genomic_DNA"/>
</dbReference>
<evidence type="ECO:0000256" key="2">
    <source>
        <dbReference type="ARBA" id="ARBA00007787"/>
    </source>
</evidence>
<dbReference type="PANTHER" id="PTHR45694:SF18">
    <property type="entry name" value="GLUTAREDOXIN-1-RELATED"/>
    <property type="match status" value="1"/>
</dbReference>
<dbReference type="Pfam" id="PF00462">
    <property type="entry name" value="Glutaredoxin"/>
    <property type="match status" value="1"/>
</dbReference>
<protein>
    <recommendedName>
        <fullName evidence="5">Glutaredoxin</fullName>
    </recommendedName>
</protein>
<reference evidence="7 8" key="1">
    <citation type="journal article" date="2015" name="Biotechnol. Bioeng.">
        <title>Genome sequence and phenotypic characterization of Caulobacter segnis.</title>
        <authorList>
            <person name="Patel S."/>
            <person name="Fletcher B."/>
            <person name="Scott D.C."/>
            <person name="Ely B."/>
        </authorList>
    </citation>
    <scope>NUCLEOTIDE SEQUENCE [LARGE SCALE GENOMIC DNA]</scope>
    <source>
        <strain evidence="7 8">TK0059</strain>
    </source>
</reference>
<dbReference type="CDD" id="cd03418">
    <property type="entry name" value="GRX_GRXb_1_3_like"/>
    <property type="match status" value="1"/>
</dbReference>
<evidence type="ECO:0000313" key="7">
    <source>
        <dbReference type="EMBL" id="AVQ01192.1"/>
    </source>
</evidence>
<dbReference type="PROSITE" id="PS51354">
    <property type="entry name" value="GLUTAREDOXIN_2"/>
    <property type="match status" value="1"/>
</dbReference>
<comment type="function">
    <text evidence="1 5">Has a glutathione-disulfide oxidoreductase activity in the presence of NADPH and glutathione reductase. Reduces low molecular weight disulfides and proteins.</text>
</comment>
<evidence type="ECO:0000256" key="5">
    <source>
        <dbReference type="RuleBase" id="RU364065"/>
    </source>
</evidence>
<evidence type="ECO:0000256" key="4">
    <source>
        <dbReference type="ARBA" id="ARBA00022982"/>
    </source>
</evidence>